<organism evidence="1 2">
    <name type="scientific">Parvibium lacunae</name>
    <dbReference type="NCBI Taxonomy" id="1888893"/>
    <lineage>
        <taxon>Bacteria</taxon>
        <taxon>Pseudomonadati</taxon>
        <taxon>Pseudomonadota</taxon>
        <taxon>Betaproteobacteria</taxon>
        <taxon>Burkholderiales</taxon>
        <taxon>Alcaligenaceae</taxon>
        <taxon>Parvibium</taxon>
    </lineage>
</organism>
<dbReference type="Proteomes" id="UP000252357">
    <property type="component" value="Unassembled WGS sequence"/>
</dbReference>
<sequence>MNDATNLPATLVAGDSLSWTDDVYVDDNNKSYTSATYTLTYYFRGPGAGINVAAVANGSGWKTTLTAPNSAPMAAGQWFYVAVLSNQAGERVTISSGQIEVTPDLTRIDTPYDGRSLAEKALADAEAALASFKSTQGKIKRYTIADRTMEFASVPELLQLINYWKVRVNSERTAKQIANGLGDPRRLLVRFR</sequence>
<proteinExistence type="predicted"/>
<dbReference type="RefSeq" id="WP_114401872.1">
    <property type="nucleotide sequence ID" value="NZ_QPGB01000001.1"/>
</dbReference>
<gene>
    <name evidence="1" type="ORF">DU000_03180</name>
</gene>
<comment type="caution">
    <text evidence="1">The sequence shown here is derived from an EMBL/GenBank/DDBJ whole genome shotgun (WGS) entry which is preliminary data.</text>
</comment>
<name>A0A368L7T0_9BURK</name>
<keyword evidence="2" id="KW-1185">Reference proteome</keyword>
<evidence type="ECO:0000313" key="2">
    <source>
        <dbReference type="Proteomes" id="UP000252357"/>
    </source>
</evidence>
<protein>
    <submittedName>
        <fullName evidence="1">Uncharacterized protein</fullName>
    </submittedName>
</protein>
<dbReference type="OrthoDB" id="8908451at2"/>
<reference evidence="1 2" key="1">
    <citation type="journal article" date="2018" name="Int. J. Syst. Evol. Microbiol.">
        <title>Parvibium lacunae gen. nov., sp. nov., a new member of the family Alcaligenaceae isolated from a freshwater pond.</title>
        <authorList>
            <person name="Chen W.M."/>
            <person name="Xie P.B."/>
            <person name="Hsu M.Y."/>
            <person name="Sheu S.Y."/>
        </authorList>
    </citation>
    <scope>NUCLEOTIDE SEQUENCE [LARGE SCALE GENOMIC DNA]</scope>
    <source>
        <strain evidence="1 2">KMB9</strain>
    </source>
</reference>
<dbReference type="AlphaFoldDB" id="A0A368L7T0"/>
<accession>A0A368L7T0</accession>
<dbReference type="EMBL" id="QPGB01000001">
    <property type="protein sequence ID" value="RCS59725.1"/>
    <property type="molecule type" value="Genomic_DNA"/>
</dbReference>
<evidence type="ECO:0000313" key="1">
    <source>
        <dbReference type="EMBL" id="RCS59725.1"/>
    </source>
</evidence>